<accession>A0A642V531</accession>
<dbReference type="AlphaFoldDB" id="A0A642V531"/>
<dbReference type="VEuPathDB" id="FungiDB:TRICI_003081"/>
<gene>
    <name evidence="2" type="ORF">TRICI_003081</name>
</gene>
<protein>
    <submittedName>
        <fullName evidence="2">Uncharacterized protein</fullName>
    </submittedName>
</protein>
<dbReference type="InterPro" id="IPR025040">
    <property type="entry name" value="DUF3984"/>
</dbReference>
<feature type="compositionally biased region" description="Polar residues" evidence="1">
    <location>
        <begin position="76"/>
        <end position="109"/>
    </location>
</feature>
<feature type="region of interest" description="Disordered" evidence="1">
    <location>
        <begin position="1"/>
        <end position="109"/>
    </location>
</feature>
<proteinExistence type="predicted"/>
<organism evidence="2 3">
    <name type="scientific">Trichomonascus ciferrii</name>
    <dbReference type="NCBI Taxonomy" id="44093"/>
    <lineage>
        <taxon>Eukaryota</taxon>
        <taxon>Fungi</taxon>
        <taxon>Dikarya</taxon>
        <taxon>Ascomycota</taxon>
        <taxon>Saccharomycotina</taxon>
        <taxon>Dipodascomycetes</taxon>
        <taxon>Dipodascales</taxon>
        <taxon>Trichomonascaceae</taxon>
        <taxon>Trichomonascus</taxon>
        <taxon>Trichomonascus ciferrii complex</taxon>
    </lineage>
</organism>
<dbReference type="OrthoDB" id="5339776at2759"/>
<dbReference type="Proteomes" id="UP000761534">
    <property type="component" value="Unassembled WGS sequence"/>
</dbReference>
<feature type="compositionally biased region" description="Basic residues" evidence="1">
    <location>
        <begin position="1"/>
        <end position="20"/>
    </location>
</feature>
<dbReference type="Pfam" id="PF13136">
    <property type="entry name" value="DUF3984"/>
    <property type="match status" value="1"/>
</dbReference>
<evidence type="ECO:0000313" key="3">
    <source>
        <dbReference type="Proteomes" id="UP000761534"/>
    </source>
</evidence>
<keyword evidence="3" id="KW-1185">Reference proteome</keyword>
<dbReference type="EMBL" id="SWFS01000217">
    <property type="protein sequence ID" value="KAA8913823.1"/>
    <property type="molecule type" value="Genomic_DNA"/>
</dbReference>
<comment type="caution">
    <text evidence="2">The sequence shown here is derived from an EMBL/GenBank/DDBJ whole genome shotgun (WGS) entry which is preliminary data.</text>
</comment>
<sequence>MGSGSKSKRRSSKIFSRLRRFSNGSGGGSPQKEEHQHGGEAEEPQPPTRTATKKKRSRLSLLSRSSNSSARSRQSDGNSERVSTTNQSDVMMSNSSIEDLQSSRASASVDTAATKEQVVTTTTTTTTIYDTTSTTTHAEEYSPLSPKYLSQAGRSRAHHYHSPSAHSQHKPIYHSYDHRFSTTALAQLNMHSANSSRGSTPPGKSRSYSNLVIDDPLLYRTGSRVWEEVKESKGQVWLDTRQTSTQFEGPGDNGESDDEGILQIGFKPLPNRRRSSVEHDPIESMRENDDSWYSERIFIGNERDEDGDQVDDDQDILVKSKFISFVDWALGLEQDSISPTVQKQLSKERKQLTKEEKIKHRDQDQPLDVAWYLGLFSNLF</sequence>
<feature type="compositionally biased region" description="Basic and acidic residues" evidence="1">
    <location>
        <begin position="31"/>
        <end position="40"/>
    </location>
</feature>
<reference evidence="2" key="1">
    <citation type="journal article" date="2019" name="G3 (Bethesda)">
        <title>Genome Assemblies of Two Rare Opportunistic Yeast Pathogens: Diutina rugosa (syn. Candida rugosa) and Trichomonascus ciferrii (syn. Candida ciferrii).</title>
        <authorList>
            <person name="Mixao V."/>
            <person name="Saus E."/>
            <person name="Hansen A.P."/>
            <person name="Lass-Florl C."/>
            <person name="Gabaldon T."/>
        </authorList>
    </citation>
    <scope>NUCLEOTIDE SEQUENCE</scope>
    <source>
        <strain evidence="2">CBS 4856</strain>
    </source>
</reference>
<evidence type="ECO:0000256" key="1">
    <source>
        <dbReference type="SAM" id="MobiDB-lite"/>
    </source>
</evidence>
<name>A0A642V531_9ASCO</name>
<feature type="compositionally biased region" description="Low complexity" evidence="1">
    <location>
        <begin position="59"/>
        <end position="72"/>
    </location>
</feature>
<evidence type="ECO:0000313" key="2">
    <source>
        <dbReference type="EMBL" id="KAA8913823.1"/>
    </source>
</evidence>